<dbReference type="EMBL" id="PFNO01000018">
    <property type="protein sequence ID" value="PIZ50069.1"/>
    <property type="molecule type" value="Genomic_DNA"/>
</dbReference>
<name>A0A2M7TP14_9BACT</name>
<feature type="non-terminal residue" evidence="1">
    <location>
        <position position="1"/>
    </location>
</feature>
<sequence>IDQSGKVENTSKLTIVAFTNGKVKTLKITGREKRRVVRIMRTVEYPERVYIYQIFAALVFLLIKKEKIGEVIIDDEYVGHEPLIKDIIIKLYQKTKLKVPHIDFGLIGKDSEAHKVAIDAFRGRRKADIEVKSEEVLVLFYAKKKGWSSHSK</sequence>
<dbReference type="AlphaFoldDB" id="A0A2M7TP14"/>
<evidence type="ECO:0000313" key="1">
    <source>
        <dbReference type="EMBL" id="PIZ50069.1"/>
    </source>
</evidence>
<comment type="caution">
    <text evidence="1">The sequence shown here is derived from an EMBL/GenBank/DDBJ whole genome shotgun (WGS) entry which is preliminary data.</text>
</comment>
<dbReference type="Proteomes" id="UP000229753">
    <property type="component" value="Unassembled WGS sequence"/>
</dbReference>
<gene>
    <name evidence="1" type="ORF">COY29_00530</name>
</gene>
<protein>
    <submittedName>
        <fullName evidence="1">Uncharacterized protein</fullName>
    </submittedName>
</protein>
<proteinExistence type="predicted"/>
<accession>A0A2M7TP14</accession>
<reference evidence="2" key="1">
    <citation type="submission" date="2017-09" db="EMBL/GenBank/DDBJ databases">
        <title>Depth-based differentiation of microbial function through sediment-hosted aquifers and enrichment of novel symbionts in the deep terrestrial subsurface.</title>
        <authorList>
            <person name="Probst A.J."/>
            <person name="Ladd B."/>
            <person name="Jarett J.K."/>
            <person name="Geller-Mcgrath D.E."/>
            <person name="Sieber C.M.K."/>
            <person name="Emerson J.B."/>
            <person name="Anantharaman K."/>
            <person name="Thomas B.C."/>
            <person name="Malmstrom R."/>
            <person name="Stieglmeier M."/>
            <person name="Klingl A."/>
            <person name="Woyke T."/>
            <person name="Ryan C.M."/>
            <person name="Banfield J.F."/>
        </authorList>
    </citation>
    <scope>NUCLEOTIDE SEQUENCE [LARGE SCALE GENOMIC DNA]</scope>
</reference>
<evidence type="ECO:0000313" key="2">
    <source>
        <dbReference type="Proteomes" id="UP000229753"/>
    </source>
</evidence>
<organism evidence="1 2">
    <name type="scientific">Candidatus Woesebacteria bacterium CG_4_10_14_0_2_um_filter_39_14</name>
    <dbReference type="NCBI Taxonomy" id="1975054"/>
    <lineage>
        <taxon>Bacteria</taxon>
        <taxon>Candidatus Woeseibacteriota</taxon>
    </lineage>
</organism>